<comment type="function">
    <text evidence="9">Functions as a component of the nuclear pore complex (NPC).</text>
</comment>
<dbReference type="HOGENOM" id="CLU_023369_0_0_1"/>
<evidence type="ECO:0000256" key="1">
    <source>
        <dbReference type="ARBA" id="ARBA00004567"/>
    </source>
</evidence>
<dbReference type="GO" id="GO:0031080">
    <property type="term" value="C:nuclear pore outer ring"/>
    <property type="evidence" value="ECO:0007669"/>
    <property type="project" value="TreeGrafter"/>
</dbReference>
<evidence type="ECO:0000256" key="6">
    <source>
        <dbReference type="ARBA" id="ARBA00023010"/>
    </source>
</evidence>
<evidence type="ECO:0000256" key="3">
    <source>
        <dbReference type="ARBA" id="ARBA00022448"/>
    </source>
</evidence>
<evidence type="ECO:0000256" key="9">
    <source>
        <dbReference type="RuleBase" id="RU365073"/>
    </source>
</evidence>
<comment type="subcellular location">
    <subcellularLocation>
        <location evidence="1 9">Nucleus</location>
        <location evidence="1 9">Nuclear pore complex</location>
    </subcellularLocation>
</comment>
<protein>
    <recommendedName>
        <fullName evidence="9">Nuclear pore complex protein Nup85</fullName>
    </recommendedName>
</protein>
<keyword evidence="5 9" id="KW-0653">Protein transport</keyword>
<dbReference type="GO" id="GO:0006406">
    <property type="term" value="P:mRNA export from nucleus"/>
    <property type="evidence" value="ECO:0007669"/>
    <property type="project" value="TreeGrafter"/>
</dbReference>
<reference evidence="10 11" key="2">
    <citation type="journal article" date="2012" name="Open Biol.">
        <title>Characteristics of nucleosomes and linker DNA regions on the genome of the basidiomycete Mixia osmundae revealed by mono- and dinucleosome mapping.</title>
        <authorList>
            <person name="Nishida H."/>
            <person name="Kondo S."/>
            <person name="Matsumoto T."/>
            <person name="Suzuki Y."/>
            <person name="Yoshikawa H."/>
            <person name="Taylor T.D."/>
            <person name="Sugiyama J."/>
        </authorList>
    </citation>
    <scope>NUCLEOTIDE SEQUENCE [LARGE SCALE GENOMIC DNA]</scope>
    <source>
        <strain evidence="11">CBS 9802 / IAM 14324 / JCM 22182 / KY 12970</strain>
    </source>
</reference>
<dbReference type="Proteomes" id="UP000009131">
    <property type="component" value="Unassembled WGS sequence"/>
</dbReference>
<keyword evidence="8 9" id="KW-0539">Nucleus</keyword>
<evidence type="ECO:0000313" key="10">
    <source>
        <dbReference type="EMBL" id="GAA96838.1"/>
    </source>
</evidence>
<dbReference type="PANTHER" id="PTHR13373">
    <property type="entry name" value="FROUNT PROTEIN-RELATED"/>
    <property type="match status" value="1"/>
</dbReference>
<name>G7E201_MIXOS</name>
<dbReference type="PANTHER" id="PTHR13373:SF21">
    <property type="entry name" value="NUCLEAR PORE COMPLEX PROTEIN NUP85"/>
    <property type="match status" value="1"/>
</dbReference>
<keyword evidence="4 9" id="KW-0509">mRNA transport</keyword>
<proteinExistence type="inferred from homology"/>
<dbReference type="GO" id="GO:0045893">
    <property type="term" value="P:positive regulation of DNA-templated transcription"/>
    <property type="evidence" value="ECO:0007669"/>
    <property type="project" value="TreeGrafter"/>
</dbReference>
<organism evidence="10 11">
    <name type="scientific">Mixia osmundae (strain CBS 9802 / IAM 14324 / JCM 22182 / KY 12970)</name>
    <dbReference type="NCBI Taxonomy" id="764103"/>
    <lineage>
        <taxon>Eukaryota</taxon>
        <taxon>Fungi</taxon>
        <taxon>Dikarya</taxon>
        <taxon>Basidiomycota</taxon>
        <taxon>Pucciniomycotina</taxon>
        <taxon>Mixiomycetes</taxon>
        <taxon>Mixiales</taxon>
        <taxon>Mixiaceae</taxon>
        <taxon>Mixia</taxon>
    </lineage>
</organism>
<evidence type="ECO:0000256" key="8">
    <source>
        <dbReference type="ARBA" id="ARBA00023242"/>
    </source>
</evidence>
<keyword evidence="11" id="KW-1185">Reference proteome</keyword>
<gene>
    <name evidence="10" type="primary">Mo03511</name>
    <name evidence="10" type="ORF">E5Q_03511</name>
</gene>
<dbReference type="EMBL" id="BABT02000108">
    <property type="protein sequence ID" value="GAA96838.1"/>
    <property type="molecule type" value="Genomic_DNA"/>
</dbReference>
<dbReference type="RefSeq" id="XP_014567305.1">
    <property type="nucleotide sequence ID" value="XM_014711819.1"/>
</dbReference>
<keyword evidence="9" id="KW-0472">Membrane</keyword>
<dbReference type="OrthoDB" id="17644at2759"/>
<dbReference type="GO" id="GO:0006606">
    <property type="term" value="P:protein import into nucleus"/>
    <property type="evidence" value="ECO:0007669"/>
    <property type="project" value="TreeGrafter"/>
</dbReference>
<keyword evidence="3 9" id="KW-0813">Transport</keyword>
<dbReference type="eggNOG" id="KOG2271">
    <property type="taxonomic scope" value="Eukaryota"/>
</dbReference>
<evidence type="ECO:0000256" key="2">
    <source>
        <dbReference type="ARBA" id="ARBA00005573"/>
    </source>
</evidence>
<dbReference type="Pfam" id="PF07575">
    <property type="entry name" value="Nucleopor_Nup85"/>
    <property type="match status" value="2"/>
</dbReference>
<comment type="similarity">
    <text evidence="2 9">Belongs to the nucleoporin Nup85 family.</text>
</comment>
<comment type="subunit">
    <text evidence="9">Component of the nuclear pore complex (NPC).</text>
</comment>
<dbReference type="AlphaFoldDB" id="G7E201"/>
<evidence type="ECO:0000256" key="4">
    <source>
        <dbReference type="ARBA" id="ARBA00022816"/>
    </source>
</evidence>
<dbReference type="FunCoup" id="G7E201">
    <property type="interactions" value="73"/>
</dbReference>
<evidence type="ECO:0000256" key="5">
    <source>
        <dbReference type="ARBA" id="ARBA00022927"/>
    </source>
</evidence>
<comment type="caution">
    <text evidence="10">The sequence shown here is derived from an EMBL/GenBank/DDBJ whole genome shotgun (WGS) entry which is preliminary data.</text>
</comment>
<evidence type="ECO:0000256" key="7">
    <source>
        <dbReference type="ARBA" id="ARBA00023132"/>
    </source>
</evidence>
<keyword evidence="6 9" id="KW-0811">Translocation</keyword>
<dbReference type="InterPro" id="IPR011502">
    <property type="entry name" value="Nucleoporin_Nup85"/>
</dbReference>
<reference evidence="10 11" key="1">
    <citation type="journal article" date="2011" name="J. Gen. Appl. Microbiol.">
        <title>Draft genome sequencing of the enigmatic basidiomycete Mixia osmundae.</title>
        <authorList>
            <person name="Nishida H."/>
            <person name="Nagatsuka Y."/>
            <person name="Sugiyama J."/>
        </authorList>
    </citation>
    <scope>NUCLEOTIDE SEQUENCE [LARGE SCALE GENOMIC DNA]</scope>
    <source>
        <strain evidence="11">CBS 9802 / IAM 14324 / JCM 22182 / KY 12970</strain>
    </source>
</reference>
<dbReference type="GO" id="GO:0031965">
    <property type="term" value="C:nuclear membrane"/>
    <property type="evidence" value="ECO:0007669"/>
    <property type="project" value="UniProtKB-UniRule"/>
</dbReference>
<accession>G7E201</accession>
<sequence length="763" mass="84969">MTEPGQVIRLVPSILPPAELQNSASSPSRSAALQAFTASGRSFATAFDPFRNELACFVSAKDGHAASTTTLSATPTDDADQRIYFLAYDGLDSADKRLFVTQSYTHFVSLQGMAELEQQDGQYDGLQQHSSGIPEADTITRYARIAALYCADVQAHIDALSAMLNEPSGRKNADRIMAQLGHYQQVYDIFKLASILYIPADGRGDGLLTEEYLNWLNYYDPAPSTEEGASLKNMSTPWEDPKFWSYTYRSVLRGMPAGSVFTLRRLRDHPKAFVSSTAKLAISLVDDLPRSTRYKLESAYSDAFRLWRNRVTDSLKRLDRDYEATWSGPEDEGEDWLLSFRLLYEILAGDQDRVLEASEDVPEALGAWGLLVRPTLRRDHIVETMRTITATLEMEPAGLSDEIIYALLNNDVAEAIQCCGRLDAWLVAHLTDLFEKMGLLEAAPQGPSLRDWFILRWADCLRSDDALWRIALDYLSACGEAGRARMSETILRTAFQDKAPASKAEDESMATGGLDDASVEALLQACTDYSLEAETRKICQGMAERRTRQRRYGEAVAFSVRAGDAKRIARIADTILDLYVVDRDAFNAQVDSIPTSLLHPEAAQLRPGLFPAEMQDEDYQPAQLNAALFASRLSFIARYRQFHSLYAQGDKAEAATLLISLFGLAPKRFWAVMFVDAVPLLESEASSIMLRDCYQLLGWLEQIDGGSHTSKDPYGYLNMLASLSAGKMLVKPSREEVEAAQKRLLVVRFALARHLSRSSTVAR</sequence>
<dbReference type="GO" id="GO:0017056">
    <property type="term" value="F:structural constituent of nuclear pore"/>
    <property type="evidence" value="ECO:0007669"/>
    <property type="project" value="TreeGrafter"/>
</dbReference>
<evidence type="ECO:0000313" key="11">
    <source>
        <dbReference type="Proteomes" id="UP000009131"/>
    </source>
</evidence>
<dbReference type="InParanoid" id="G7E201"/>
<keyword evidence="7 9" id="KW-0906">Nuclear pore complex</keyword>
<dbReference type="STRING" id="764103.G7E201"/>
<dbReference type="OMA" id="ELMEWLN"/>